<name>A0A1F6BB28_9BACT</name>
<accession>A0A1F6BB28</accession>
<evidence type="ECO:0000313" key="3">
    <source>
        <dbReference type="Proteomes" id="UP000176228"/>
    </source>
</evidence>
<evidence type="ECO:0000313" key="2">
    <source>
        <dbReference type="EMBL" id="OGG34110.1"/>
    </source>
</evidence>
<reference evidence="2 3" key="1">
    <citation type="journal article" date="2016" name="Nat. Commun.">
        <title>Thousands of microbial genomes shed light on interconnected biogeochemical processes in an aquifer system.</title>
        <authorList>
            <person name="Anantharaman K."/>
            <person name="Brown C.T."/>
            <person name="Hug L.A."/>
            <person name="Sharon I."/>
            <person name="Castelle C.J."/>
            <person name="Probst A.J."/>
            <person name="Thomas B.C."/>
            <person name="Singh A."/>
            <person name="Wilkins M.J."/>
            <person name="Karaoz U."/>
            <person name="Brodie E.L."/>
            <person name="Williams K.H."/>
            <person name="Hubbard S.S."/>
            <person name="Banfield J.F."/>
        </authorList>
    </citation>
    <scope>NUCLEOTIDE SEQUENCE [LARGE SCALE GENOMIC DNA]</scope>
</reference>
<dbReference type="STRING" id="1798391.A2968_02970"/>
<protein>
    <submittedName>
        <fullName evidence="2">Uncharacterized protein</fullName>
    </submittedName>
</protein>
<dbReference type="EMBL" id="MFJU01000035">
    <property type="protein sequence ID" value="OGG34110.1"/>
    <property type="molecule type" value="Genomic_DNA"/>
</dbReference>
<gene>
    <name evidence="2" type="ORF">A2968_02970</name>
</gene>
<dbReference type="Proteomes" id="UP000176228">
    <property type="component" value="Unassembled WGS sequence"/>
</dbReference>
<evidence type="ECO:0000256" key="1">
    <source>
        <dbReference type="SAM" id="Phobius"/>
    </source>
</evidence>
<keyword evidence="1" id="KW-0812">Transmembrane</keyword>
<sequence length="81" mass="9260">MLSYNKDNLLIRFILFKLHLLIIIKGVISPKSVTIKINLLVNICHYEQLVIGPNLKPFLVITIGQILAPVWRISMDIHSPD</sequence>
<comment type="caution">
    <text evidence="2">The sequence shown here is derived from an EMBL/GenBank/DDBJ whole genome shotgun (WGS) entry which is preliminary data.</text>
</comment>
<proteinExistence type="predicted"/>
<feature type="transmembrane region" description="Helical" evidence="1">
    <location>
        <begin position="9"/>
        <end position="28"/>
    </location>
</feature>
<keyword evidence="1" id="KW-1133">Transmembrane helix</keyword>
<keyword evidence="1" id="KW-0472">Membrane</keyword>
<organism evidence="2 3">
    <name type="scientific">Candidatus Gottesmanbacteria bacterium RIFCSPLOWO2_01_FULL_42_22</name>
    <dbReference type="NCBI Taxonomy" id="1798391"/>
    <lineage>
        <taxon>Bacteria</taxon>
        <taxon>Candidatus Gottesmaniibacteriota</taxon>
    </lineage>
</organism>
<dbReference type="AlphaFoldDB" id="A0A1F6BB28"/>